<dbReference type="PROSITE" id="PS50931">
    <property type="entry name" value="HTH_LYSR"/>
    <property type="match status" value="1"/>
</dbReference>
<dbReference type="Pfam" id="PF03466">
    <property type="entry name" value="LysR_substrate"/>
    <property type="match status" value="1"/>
</dbReference>
<dbReference type="PANTHER" id="PTHR30427">
    <property type="entry name" value="TRANSCRIPTIONAL ACTIVATOR PROTEIN LYSR"/>
    <property type="match status" value="1"/>
</dbReference>
<dbReference type="Gene3D" id="3.40.190.290">
    <property type="match status" value="1"/>
</dbReference>
<dbReference type="InterPro" id="IPR036388">
    <property type="entry name" value="WH-like_DNA-bd_sf"/>
</dbReference>
<dbReference type="AlphaFoldDB" id="A0A0M6ZV67"/>
<keyword evidence="4" id="KW-0804">Transcription</keyword>
<dbReference type="EMBL" id="CXWD01000003">
    <property type="protein sequence ID" value="CTQ65414.1"/>
    <property type="molecule type" value="Genomic_DNA"/>
</dbReference>
<protein>
    <submittedName>
        <fullName evidence="6">HTH-type transcriptional activator CmpR</fullName>
    </submittedName>
</protein>
<dbReference type="InterPro" id="IPR005119">
    <property type="entry name" value="LysR_subst-bd"/>
</dbReference>
<organism evidence="6 7">
    <name type="scientific">Roseibium alexandrii</name>
    <dbReference type="NCBI Taxonomy" id="388408"/>
    <lineage>
        <taxon>Bacteria</taxon>
        <taxon>Pseudomonadati</taxon>
        <taxon>Pseudomonadota</taxon>
        <taxon>Alphaproteobacteria</taxon>
        <taxon>Hyphomicrobiales</taxon>
        <taxon>Stappiaceae</taxon>
        <taxon>Roseibium</taxon>
    </lineage>
</organism>
<dbReference type="GO" id="GO:0010628">
    <property type="term" value="P:positive regulation of gene expression"/>
    <property type="evidence" value="ECO:0007669"/>
    <property type="project" value="TreeGrafter"/>
</dbReference>
<dbReference type="RefSeq" id="WP_040450935.1">
    <property type="nucleotide sequence ID" value="NZ_CXWD01000003.1"/>
</dbReference>
<dbReference type="InterPro" id="IPR000847">
    <property type="entry name" value="LysR_HTH_N"/>
</dbReference>
<evidence type="ECO:0000259" key="5">
    <source>
        <dbReference type="PROSITE" id="PS50931"/>
    </source>
</evidence>
<dbReference type="PRINTS" id="PR00039">
    <property type="entry name" value="HTHLYSR"/>
</dbReference>
<gene>
    <name evidence="6" type="primary">cmpR_2</name>
    <name evidence="6" type="ORF">LAX5112_00609</name>
</gene>
<dbReference type="Proteomes" id="UP000053235">
    <property type="component" value="Unassembled WGS sequence"/>
</dbReference>
<dbReference type="Gene3D" id="1.10.10.10">
    <property type="entry name" value="Winged helix-like DNA-binding domain superfamily/Winged helix DNA-binding domain"/>
    <property type="match status" value="1"/>
</dbReference>
<dbReference type="GO" id="GO:0043565">
    <property type="term" value="F:sequence-specific DNA binding"/>
    <property type="evidence" value="ECO:0007669"/>
    <property type="project" value="TreeGrafter"/>
</dbReference>
<dbReference type="OrthoDB" id="8479870at2"/>
<evidence type="ECO:0000313" key="7">
    <source>
        <dbReference type="Proteomes" id="UP000053235"/>
    </source>
</evidence>
<evidence type="ECO:0000256" key="4">
    <source>
        <dbReference type="ARBA" id="ARBA00023163"/>
    </source>
</evidence>
<dbReference type="SUPFAM" id="SSF46785">
    <property type="entry name" value="Winged helix' DNA-binding domain"/>
    <property type="match status" value="1"/>
</dbReference>
<keyword evidence="2" id="KW-0805">Transcription regulation</keyword>
<reference evidence="7" key="1">
    <citation type="submission" date="2015-07" db="EMBL/GenBank/DDBJ databases">
        <authorList>
            <person name="Rodrigo-Torres Lidia"/>
            <person name="Arahal R.David."/>
        </authorList>
    </citation>
    <scope>NUCLEOTIDE SEQUENCE [LARGE SCALE GENOMIC DNA]</scope>
    <source>
        <strain evidence="7">CECT 5112</strain>
    </source>
</reference>
<keyword evidence="7" id="KW-1185">Reference proteome</keyword>
<sequence>MAEPRHRLREMEALRALVTTGTTIGAARRLGVSQSSVSRALGQLEQRVGRTLFLRSAGKIEPTAAALRLNEQLDPLFETLALIEGAEWAQADEEPLRLIVPPTLAHNFIITRVAAFLKQNPGKNLQLDIQATDVLVSGILDLRYDLGLTSAMIQRSGVTLVPWLRSHVVCAMPKGHPLEAKEIVTPADLEGVELIEFLRRLGTRAITEQLFARSGVKPRTVAETATNMAALELVREGLGVTVLNPFPVLSVGVPNISVRPFDAHITYDTSFVLPAGRQPSELAQQFMEYIKSTTPADDYSEAV</sequence>
<dbReference type="InterPro" id="IPR036390">
    <property type="entry name" value="WH_DNA-bd_sf"/>
</dbReference>
<accession>A0A0M6ZV67</accession>
<evidence type="ECO:0000313" key="6">
    <source>
        <dbReference type="EMBL" id="CTQ65414.1"/>
    </source>
</evidence>
<evidence type="ECO:0000256" key="1">
    <source>
        <dbReference type="ARBA" id="ARBA00009437"/>
    </source>
</evidence>
<evidence type="ECO:0000256" key="3">
    <source>
        <dbReference type="ARBA" id="ARBA00023125"/>
    </source>
</evidence>
<dbReference type="GO" id="GO:0003700">
    <property type="term" value="F:DNA-binding transcription factor activity"/>
    <property type="evidence" value="ECO:0007669"/>
    <property type="project" value="InterPro"/>
</dbReference>
<name>A0A0M6ZV67_9HYPH</name>
<dbReference type="SUPFAM" id="SSF53850">
    <property type="entry name" value="Periplasmic binding protein-like II"/>
    <property type="match status" value="1"/>
</dbReference>
<keyword evidence="3" id="KW-0238">DNA-binding</keyword>
<comment type="similarity">
    <text evidence="1">Belongs to the LysR transcriptional regulatory family.</text>
</comment>
<evidence type="ECO:0000256" key="2">
    <source>
        <dbReference type="ARBA" id="ARBA00023015"/>
    </source>
</evidence>
<proteinExistence type="inferred from homology"/>
<dbReference type="PANTHER" id="PTHR30427:SF1">
    <property type="entry name" value="TRANSCRIPTIONAL ACTIVATOR PROTEIN LYSR"/>
    <property type="match status" value="1"/>
</dbReference>
<dbReference type="STRING" id="388408.LAX5112_00609"/>
<dbReference type="Pfam" id="PF00126">
    <property type="entry name" value="HTH_1"/>
    <property type="match status" value="1"/>
</dbReference>
<feature type="domain" description="HTH lysR-type" evidence="5">
    <location>
        <begin position="6"/>
        <end position="63"/>
    </location>
</feature>